<dbReference type="SUPFAM" id="SSF51206">
    <property type="entry name" value="cAMP-binding domain-like"/>
    <property type="match status" value="2"/>
</dbReference>
<comment type="caution">
    <text evidence="2">The sequence shown here is derived from an EMBL/GenBank/DDBJ whole genome shotgun (WGS) entry which is preliminary data.</text>
</comment>
<dbReference type="Gene3D" id="2.60.120.10">
    <property type="entry name" value="Jelly Rolls"/>
    <property type="match status" value="2"/>
</dbReference>
<name>A0A545SY34_9GAMM</name>
<dbReference type="Pfam" id="PF00027">
    <property type="entry name" value="cNMP_binding"/>
    <property type="match status" value="1"/>
</dbReference>
<dbReference type="InterPro" id="IPR000595">
    <property type="entry name" value="cNMP-bd_dom"/>
</dbReference>
<dbReference type="OrthoDB" id="9814704at2"/>
<dbReference type="GO" id="GO:0005829">
    <property type="term" value="C:cytosol"/>
    <property type="evidence" value="ECO:0007669"/>
    <property type="project" value="TreeGrafter"/>
</dbReference>
<reference evidence="2 3" key="1">
    <citation type="submission" date="2019-06" db="EMBL/GenBank/DDBJ databases">
        <title>Whole genome sequence for Cellvibrionaceae sp. R142.</title>
        <authorList>
            <person name="Wang G."/>
        </authorList>
    </citation>
    <scope>NUCLEOTIDE SEQUENCE [LARGE SCALE GENOMIC DNA]</scope>
    <source>
        <strain evidence="2 3">R142</strain>
    </source>
</reference>
<dbReference type="Proteomes" id="UP000319732">
    <property type="component" value="Unassembled WGS sequence"/>
</dbReference>
<dbReference type="CDD" id="cd00038">
    <property type="entry name" value="CAP_ED"/>
    <property type="match status" value="1"/>
</dbReference>
<evidence type="ECO:0000259" key="1">
    <source>
        <dbReference type="PROSITE" id="PS50042"/>
    </source>
</evidence>
<dbReference type="InterPro" id="IPR050397">
    <property type="entry name" value="Env_Response_Regulators"/>
</dbReference>
<organism evidence="2 3">
    <name type="scientific">Exilibacterium tricleocarpae</name>
    <dbReference type="NCBI Taxonomy" id="2591008"/>
    <lineage>
        <taxon>Bacteria</taxon>
        <taxon>Pseudomonadati</taxon>
        <taxon>Pseudomonadota</taxon>
        <taxon>Gammaproteobacteria</taxon>
        <taxon>Cellvibrionales</taxon>
        <taxon>Cellvibrionaceae</taxon>
        <taxon>Exilibacterium</taxon>
    </lineage>
</organism>
<dbReference type="PROSITE" id="PS50042">
    <property type="entry name" value="CNMP_BINDING_3"/>
    <property type="match status" value="1"/>
</dbReference>
<dbReference type="PANTHER" id="PTHR24567:SF74">
    <property type="entry name" value="HTH-TYPE TRANSCRIPTIONAL REGULATOR ARCR"/>
    <property type="match status" value="1"/>
</dbReference>
<dbReference type="InterPro" id="IPR036873">
    <property type="entry name" value="Rhodanese-like_dom_sf"/>
</dbReference>
<dbReference type="Gene3D" id="3.40.250.10">
    <property type="entry name" value="Rhodanese-like domain"/>
    <property type="match status" value="1"/>
</dbReference>
<proteinExistence type="predicted"/>
<dbReference type="EMBL" id="VHSG01000026">
    <property type="protein sequence ID" value="TQV69874.1"/>
    <property type="molecule type" value="Genomic_DNA"/>
</dbReference>
<gene>
    <name evidence="2" type="ORF">FKG94_22235</name>
</gene>
<keyword evidence="3" id="KW-1185">Reference proteome</keyword>
<protein>
    <submittedName>
        <fullName evidence="2">Cyclic nucleotide-binding domain-containing protein</fullName>
    </submittedName>
</protein>
<evidence type="ECO:0000313" key="2">
    <source>
        <dbReference type="EMBL" id="TQV69874.1"/>
    </source>
</evidence>
<dbReference type="SMART" id="SM00100">
    <property type="entry name" value="cNMP"/>
    <property type="match status" value="1"/>
</dbReference>
<dbReference type="InterPro" id="IPR018490">
    <property type="entry name" value="cNMP-bd_dom_sf"/>
</dbReference>
<dbReference type="InterPro" id="IPR014710">
    <property type="entry name" value="RmlC-like_jellyroll"/>
</dbReference>
<dbReference type="AlphaFoldDB" id="A0A545SY34"/>
<dbReference type="RefSeq" id="WP_142929152.1">
    <property type="nucleotide sequence ID" value="NZ_ML660104.1"/>
</dbReference>
<dbReference type="SUPFAM" id="SSF52821">
    <property type="entry name" value="Rhodanese/Cell cycle control phosphatase"/>
    <property type="match status" value="1"/>
</dbReference>
<feature type="domain" description="Cyclic nucleotide-binding" evidence="1">
    <location>
        <begin position="146"/>
        <end position="251"/>
    </location>
</feature>
<accession>A0A545SY34</accession>
<sequence length="350" mass="39822">MSRRLPRSLLQKFSPFERLSINQLNTVQQYCKTVTVAAGHIVLRPRDTTQHQCFLVSGAIEVRLSFEQRTSFHQGSPECRRPLNHLLADHGFIRAQSNCKILMVESGVIDNLVVPGHPEAYGIADLSDQRRAEPADWTEAFLRSSLSRALAPRAAVELLRELEEVEVCRTQRVVTPQTGGDYFYILKQGRARVIFDIFGPQRGEFIDLRPGDYFGDESLVSQAQQNATVVMKTHGMLMRLGREQFDRLIRPALVNSIDTQKVSTLMDSGAKQIQKMDVRFSVETRSNRQRDRIDVPITHLRKRLKELQPRLTYIVGPENDCRSALGAYMLRRAGFDAYHLVSENKLTANS</sequence>
<evidence type="ECO:0000313" key="3">
    <source>
        <dbReference type="Proteomes" id="UP000319732"/>
    </source>
</evidence>
<dbReference type="PANTHER" id="PTHR24567">
    <property type="entry name" value="CRP FAMILY TRANSCRIPTIONAL REGULATORY PROTEIN"/>
    <property type="match status" value="1"/>
</dbReference>
<dbReference type="GO" id="GO:0003700">
    <property type="term" value="F:DNA-binding transcription factor activity"/>
    <property type="evidence" value="ECO:0007669"/>
    <property type="project" value="TreeGrafter"/>
</dbReference>